<organism evidence="4 5">
    <name type="scientific">Phyllobacterium phragmitis</name>
    <dbReference type="NCBI Taxonomy" id="2670329"/>
    <lineage>
        <taxon>Bacteria</taxon>
        <taxon>Pseudomonadati</taxon>
        <taxon>Pseudomonadota</taxon>
        <taxon>Alphaproteobacteria</taxon>
        <taxon>Hyphomicrobiales</taxon>
        <taxon>Phyllobacteriaceae</taxon>
        <taxon>Phyllobacterium</taxon>
    </lineage>
</organism>
<evidence type="ECO:0000313" key="4">
    <source>
        <dbReference type="EMBL" id="GAB1581269.1"/>
    </source>
</evidence>
<dbReference type="InterPro" id="IPR009057">
    <property type="entry name" value="Homeodomain-like_sf"/>
</dbReference>
<dbReference type="Pfam" id="PF00440">
    <property type="entry name" value="TetR_N"/>
    <property type="match status" value="1"/>
</dbReference>
<comment type="caution">
    <text evidence="4">The sequence shown here is derived from an EMBL/GenBank/DDBJ whole genome shotgun (WGS) entry which is preliminary data.</text>
</comment>
<reference evidence="4 5" key="1">
    <citation type="submission" date="2024-10" db="EMBL/GenBank/DDBJ databases">
        <title>Isolation, draft genome sequencing and identification of Phyllobacterium sp. NSA23, isolated from leaf soil.</title>
        <authorList>
            <person name="Akita H."/>
        </authorList>
    </citation>
    <scope>NUCLEOTIDE SEQUENCE [LARGE SCALE GENOMIC DNA]</scope>
    <source>
        <strain evidence="4 5">NSA23</strain>
    </source>
</reference>
<dbReference type="Proteomes" id="UP001628091">
    <property type="component" value="Unassembled WGS sequence"/>
</dbReference>
<dbReference type="InterPro" id="IPR050109">
    <property type="entry name" value="HTH-type_TetR-like_transc_reg"/>
</dbReference>
<dbReference type="SUPFAM" id="SSF46689">
    <property type="entry name" value="Homeodomain-like"/>
    <property type="match status" value="1"/>
</dbReference>
<dbReference type="PANTHER" id="PTHR30055">
    <property type="entry name" value="HTH-TYPE TRANSCRIPTIONAL REGULATOR RUTR"/>
    <property type="match status" value="1"/>
</dbReference>
<feature type="DNA-binding region" description="H-T-H motif" evidence="2">
    <location>
        <begin position="34"/>
        <end position="53"/>
    </location>
</feature>
<keyword evidence="5" id="KW-1185">Reference proteome</keyword>
<sequence>MAHKPRSEMIAQTRAKLIAAARRAFGTVGYAEASMDDFTAEAGLTRGALYHHFGDKKGLLEAVIEQIDAEMSARLSAISKKAQTPWQGFVDECIAYIEMALEPEIQRIVLRDGPAVLGDPTTWPNQSACIRSLTGSIQGFIDEGSVAASDAEATARLLNGAMLNASLWIANTAEPEAASRKAVQAFRELLDGLRVRKREPA</sequence>
<evidence type="ECO:0000313" key="5">
    <source>
        <dbReference type="Proteomes" id="UP001628091"/>
    </source>
</evidence>
<dbReference type="Gene3D" id="1.10.357.10">
    <property type="entry name" value="Tetracycline Repressor, domain 2"/>
    <property type="match status" value="1"/>
</dbReference>
<dbReference type="PRINTS" id="PR00455">
    <property type="entry name" value="HTHTETR"/>
</dbReference>
<dbReference type="RefSeq" id="WP_407864131.1">
    <property type="nucleotide sequence ID" value="NZ_BAAFZP010000001.1"/>
</dbReference>
<protein>
    <submittedName>
        <fullName evidence="4">TetR/AcrR family transcriptional regulator</fullName>
    </submittedName>
</protein>
<evidence type="ECO:0000259" key="3">
    <source>
        <dbReference type="PROSITE" id="PS50977"/>
    </source>
</evidence>
<name>A0ABQ0GX62_9HYPH</name>
<dbReference type="Pfam" id="PF21351">
    <property type="entry name" value="TetR_C_41"/>
    <property type="match status" value="1"/>
</dbReference>
<dbReference type="PROSITE" id="PS50977">
    <property type="entry name" value="HTH_TETR_2"/>
    <property type="match status" value="1"/>
</dbReference>
<proteinExistence type="predicted"/>
<evidence type="ECO:0000256" key="1">
    <source>
        <dbReference type="ARBA" id="ARBA00023125"/>
    </source>
</evidence>
<dbReference type="InterPro" id="IPR001647">
    <property type="entry name" value="HTH_TetR"/>
</dbReference>
<dbReference type="PANTHER" id="PTHR30055:SF223">
    <property type="entry name" value="HTH-TYPE TRANSCRIPTIONAL REGULATOR UIDR"/>
    <property type="match status" value="1"/>
</dbReference>
<gene>
    <name evidence="4" type="ORF">PPNSA23_12120</name>
</gene>
<dbReference type="InterPro" id="IPR049484">
    <property type="entry name" value="Rv0078-like_C"/>
</dbReference>
<dbReference type="EMBL" id="BAAFZP010000001">
    <property type="protein sequence ID" value="GAB1581269.1"/>
    <property type="molecule type" value="Genomic_DNA"/>
</dbReference>
<feature type="domain" description="HTH tetR-type" evidence="3">
    <location>
        <begin position="11"/>
        <end position="71"/>
    </location>
</feature>
<accession>A0ABQ0GX62</accession>
<evidence type="ECO:0000256" key="2">
    <source>
        <dbReference type="PROSITE-ProRule" id="PRU00335"/>
    </source>
</evidence>
<keyword evidence="1 2" id="KW-0238">DNA-binding</keyword>